<evidence type="ECO:0000256" key="1">
    <source>
        <dbReference type="SAM" id="MobiDB-lite"/>
    </source>
</evidence>
<organism evidence="2 3">
    <name type="scientific">Oryza rufipogon</name>
    <name type="common">Brownbeard rice</name>
    <name type="synonym">Asian wild rice</name>
    <dbReference type="NCBI Taxonomy" id="4529"/>
    <lineage>
        <taxon>Eukaryota</taxon>
        <taxon>Viridiplantae</taxon>
        <taxon>Streptophyta</taxon>
        <taxon>Embryophyta</taxon>
        <taxon>Tracheophyta</taxon>
        <taxon>Spermatophyta</taxon>
        <taxon>Magnoliopsida</taxon>
        <taxon>Liliopsida</taxon>
        <taxon>Poales</taxon>
        <taxon>Poaceae</taxon>
        <taxon>BOP clade</taxon>
        <taxon>Oryzoideae</taxon>
        <taxon>Oryzeae</taxon>
        <taxon>Oryzinae</taxon>
        <taxon>Oryza</taxon>
    </lineage>
</organism>
<protein>
    <recommendedName>
        <fullName evidence="4">DUF834 domain-containing protein</fullName>
    </recommendedName>
</protein>
<dbReference type="HOGENOM" id="CLU_2546602_0_0_1"/>
<feature type="region of interest" description="Disordered" evidence="1">
    <location>
        <begin position="1"/>
        <end position="36"/>
    </location>
</feature>
<dbReference type="Gramene" id="ORUFI08G02890.1">
    <property type="protein sequence ID" value="ORUFI08G02890.1"/>
    <property type="gene ID" value="ORUFI08G02890"/>
</dbReference>
<sequence>MGRRRWPEPRERAAAVARAGGGSSDSGRSQGREGQRWWWPEPEEGAAAVVGAREEGALGRQWSSTVDIGIAMEGIGKAKSAKN</sequence>
<proteinExistence type="predicted"/>
<reference evidence="3" key="1">
    <citation type="submission" date="2013-06" db="EMBL/GenBank/DDBJ databases">
        <authorList>
            <person name="Zhao Q."/>
        </authorList>
    </citation>
    <scope>NUCLEOTIDE SEQUENCE</scope>
    <source>
        <strain evidence="3">cv. W1943</strain>
    </source>
</reference>
<dbReference type="EnsemblPlants" id="ORUFI08G02890.1">
    <property type="protein sequence ID" value="ORUFI08G02890.1"/>
    <property type="gene ID" value="ORUFI08G02890"/>
</dbReference>
<dbReference type="AlphaFoldDB" id="A0A0E0QE75"/>
<keyword evidence="3" id="KW-1185">Reference proteome</keyword>
<feature type="compositionally biased region" description="Basic and acidic residues" evidence="1">
    <location>
        <begin position="1"/>
        <end position="13"/>
    </location>
</feature>
<evidence type="ECO:0008006" key="4">
    <source>
        <dbReference type="Google" id="ProtNLM"/>
    </source>
</evidence>
<evidence type="ECO:0000313" key="2">
    <source>
        <dbReference type="EnsemblPlants" id="ORUFI08G02890.1"/>
    </source>
</evidence>
<accession>A0A0E0QE75</accession>
<reference evidence="2" key="2">
    <citation type="submission" date="2015-06" db="UniProtKB">
        <authorList>
            <consortium name="EnsemblPlants"/>
        </authorList>
    </citation>
    <scope>IDENTIFICATION</scope>
</reference>
<dbReference type="Proteomes" id="UP000008022">
    <property type="component" value="Unassembled WGS sequence"/>
</dbReference>
<evidence type="ECO:0000313" key="3">
    <source>
        <dbReference type="Proteomes" id="UP000008022"/>
    </source>
</evidence>
<name>A0A0E0QE75_ORYRU</name>